<dbReference type="GO" id="GO:0009002">
    <property type="term" value="F:serine-type D-Ala-D-Ala carboxypeptidase activity"/>
    <property type="evidence" value="ECO:0007669"/>
    <property type="project" value="UniProtKB-EC"/>
</dbReference>
<keyword evidence="3" id="KW-0121">Carboxypeptidase</keyword>
<evidence type="ECO:0000313" key="4">
    <source>
        <dbReference type="Proteomes" id="UP000676428"/>
    </source>
</evidence>
<sequence length="120" mass="13261">MTIRSNGLRRWTQGLTGLGWLLLSCSPSAAILPNWLQPLLPTDSQTALWVQDTHSGEVLVSHNPDVLMLPASTQKLLTAVTAWQVLGEDFRFHTRLYTTGKTENGILNGDLYLQFDGDPA</sequence>
<dbReference type="PANTHER" id="PTHR30023">
    <property type="entry name" value="D-ALANYL-D-ALANINE CARBOXYPEPTIDASE"/>
    <property type="match status" value="1"/>
</dbReference>
<dbReference type="Proteomes" id="UP000676428">
    <property type="component" value="Chromosome"/>
</dbReference>
<dbReference type="EMBL" id="CP074572">
    <property type="protein sequence ID" value="QVK23009.1"/>
    <property type="molecule type" value="Genomic_DNA"/>
</dbReference>
<evidence type="ECO:0000313" key="3">
    <source>
        <dbReference type="EMBL" id="QVK23009.1"/>
    </source>
</evidence>
<keyword evidence="2 3" id="KW-0378">Hydrolase</keyword>
<dbReference type="Gene3D" id="3.50.80.20">
    <property type="entry name" value="D-Ala-D-Ala carboxypeptidase C, peptidase S13"/>
    <property type="match status" value="1"/>
</dbReference>
<dbReference type="InterPro" id="IPR000667">
    <property type="entry name" value="Peptidase_S13"/>
</dbReference>
<protein>
    <submittedName>
        <fullName evidence="3">D-alanyl-D-alanine carboxypeptidase</fullName>
        <ecNumber evidence="3">3.4.16.4</ecNumber>
    </submittedName>
</protein>
<keyword evidence="4" id="KW-1185">Reference proteome</keyword>
<reference evidence="3 4" key="1">
    <citation type="journal article" date="2012" name="Int. J. Syst. Evol. Microbiol.">
        <title>Shewanella dokdonensis sp. nov., isolated from seawater.</title>
        <authorList>
            <person name="Sung H.R."/>
            <person name="Yoon J.H."/>
            <person name="Ghim S.Y."/>
        </authorList>
    </citation>
    <scope>NUCLEOTIDE SEQUENCE [LARGE SCALE GENOMIC DNA]</scope>
    <source>
        <strain evidence="3 4">DSM 23626</strain>
    </source>
</reference>
<dbReference type="EC" id="3.4.16.4" evidence="3"/>
<organism evidence="3 4">
    <name type="scientific">Shewanella dokdonensis</name>
    <dbReference type="NCBI Taxonomy" id="712036"/>
    <lineage>
        <taxon>Bacteria</taxon>
        <taxon>Pseudomonadati</taxon>
        <taxon>Pseudomonadota</taxon>
        <taxon>Gammaproteobacteria</taxon>
        <taxon>Alteromonadales</taxon>
        <taxon>Shewanellaceae</taxon>
        <taxon>Shewanella</taxon>
    </lineage>
</organism>
<dbReference type="InterPro" id="IPR012338">
    <property type="entry name" value="Beta-lactam/transpept-like"/>
</dbReference>
<evidence type="ECO:0000256" key="1">
    <source>
        <dbReference type="ARBA" id="ARBA00006096"/>
    </source>
</evidence>
<gene>
    <name evidence="3" type="ORF">KHX94_18055</name>
</gene>
<dbReference type="SUPFAM" id="SSF56601">
    <property type="entry name" value="beta-lactamase/transpeptidase-like"/>
    <property type="match status" value="1"/>
</dbReference>
<keyword evidence="3" id="KW-0645">Protease</keyword>
<comment type="similarity">
    <text evidence="1">Belongs to the peptidase S13 family.</text>
</comment>
<dbReference type="Gene3D" id="3.40.710.10">
    <property type="entry name" value="DD-peptidase/beta-lactamase superfamily"/>
    <property type="match status" value="1"/>
</dbReference>
<name>A0ABX8DE45_9GAMM</name>
<dbReference type="PROSITE" id="PS51257">
    <property type="entry name" value="PROKAR_LIPOPROTEIN"/>
    <property type="match status" value="1"/>
</dbReference>
<accession>A0ABX8DE45</accession>
<proteinExistence type="inferred from homology"/>
<dbReference type="Pfam" id="PF02113">
    <property type="entry name" value="Peptidase_S13"/>
    <property type="match status" value="1"/>
</dbReference>
<dbReference type="PANTHER" id="PTHR30023:SF0">
    <property type="entry name" value="PENICILLIN-SENSITIVE CARBOXYPEPTIDASE A"/>
    <property type="match status" value="1"/>
</dbReference>
<evidence type="ECO:0000256" key="2">
    <source>
        <dbReference type="ARBA" id="ARBA00022801"/>
    </source>
</evidence>